<evidence type="ECO:0000256" key="9">
    <source>
        <dbReference type="HAMAP-Rule" id="MF_00197"/>
    </source>
</evidence>
<comment type="subunit">
    <text evidence="9">Homodimer.</text>
</comment>
<feature type="site" description="Could be important to modulate the pK values of the two catalytic cysteine residues" evidence="9">
    <location>
        <position position="211"/>
    </location>
</feature>
<feature type="binding site" evidence="9">
    <location>
        <begin position="71"/>
        <end position="72"/>
    </location>
    <ligand>
        <name>substrate</name>
    </ligand>
</feature>
<comment type="caution">
    <text evidence="11">The sequence shown here is derived from an EMBL/GenBank/DDBJ whole genome shotgun (WGS) entry which is preliminary data.</text>
</comment>
<dbReference type="HAMAP" id="MF_00197">
    <property type="entry name" value="DAP_epimerase"/>
    <property type="match status" value="1"/>
</dbReference>
<dbReference type="Gene3D" id="3.10.310.10">
    <property type="entry name" value="Diaminopimelate Epimerase, Chain A, domain 1"/>
    <property type="match status" value="2"/>
</dbReference>
<keyword evidence="4 9" id="KW-0963">Cytoplasm</keyword>
<dbReference type="SUPFAM" id="SSF54506">
    <property type="entry name" value="Diaminopimelate epimerase-like"/>
    <property type="match status" value="2"/>
</dbReference>
<name>A0A364K734_9BACL</name>
<evidence type="ECO:0000256" key="5">
    <source>
        <dbReference type="ARBA" id="ARBA00022605"/>
    </source>
</evidence>
<comment type="pathway">
    <text evidence="1 9">Amino-acid biosynthesis; L-lysine biosynthesis via DAP pathway; DL-2,6-diaminopimelate from LL-2,6-diaminopimelate: step 1/1.</text>
</comment>
<dbReference type="FunFam" id="3.10.310.10:FF:000004">
    <property type="entry name" value="Diaminopimelate epimerase"/>
    <property type="match status" value="1"/>
</dbReference>
<comment type="function">
    <text evidence="9">Catalyzes the stereoinversion of LL-2,6-diaminopimelate (L,L-DAP) to meso-diaminopimelate (meso-DAP), a precursor of L-lysine and an essential component of the bacterial peptidoglycan.</text>
</comment>
<evidence type="ECO:0000313" key="12">
    <source>
        <dbReference type="Proteomes" id="UP000251213"/>
    </source>
</evidence>
<feature type="binding site" evidence="9">
    <location>
        <begin position="211"/>
        <end position="212"/>
    </location>
    <ligand>
        <name>substrate</name>
    </ligand>
</feature>
<dbReference type="AlphaFoldDB" id="A0A364K734"/>
<comment type="subcellular location">
    <subcellularLocation>
        <location evidence="9">Cytoplasm</location>
    </subcellularLocation>
</comment>
<accession>A0A364K734</accession>
<evidence type="ECO:0000256" key="3">
    <source>
        <dbReference type="ARBA" id="ARBA00013080"/>
    </source>
</evidence>
<organism evidence="11 12">
    <name type="scientific">Thermoflavimicrobium daqui</name>
    <dbReference type="NCBI Taxonomy" id="2137476"/>
    <lineage>
        <taxon>Bacteria</taxon>
        <taxon>Bacillati</taxon>
        <taxon>Bacillota</taxon>
        <taxon>Bacilli</taxon>
        <taxon>Bacillales</taxon>
        <taxon>Thermoactinomycetaceae</taxon>
        <taxon>Thermoflavimicrobium</taxon>
    </lineage>
</organism>
<comment type="caution">
    <text evidence="9">Lacks conserved residue(s) required for the propagation of feature annotation.</text>
</comment>
<evidence type="ECO:0000313" key="11">
    <source>
        <dbReference type="EMBL" id="RAL26103.1"/>
    </source>
</evidence>
<dbReference type="UniPathway" id="UPA00034">
    <property type="reaction ID" value="UER00025"/>
</dbReference>
<keyword evidence="5 9" id="KW-0028">Amino-acid biosynthesis</keyword>
<evidence type="ECO:0000256" key="6">
    <source>
        <dbReference type="ARBA" id="ARBA00023154"/>
    </source>
</evidence>
<evidence type="ECO:0000256" key="4">
    <source>
        <dbReference type="ARBA" id="ARBA00022490"/>
    </source>
</evidence>
<gene>
    <name evidence="9" type="primary">dapF</name>
    <name evidence="11" type="ORF">DL897_03620</name>
</gene>
<feature type="active site" evidence="10">
    <location>
        <position position="70"/>
    </location>
</feature>
<sequence>MQFTKMHGLMNDFVITIHDTIPANVEQLARTICHRRIGIGADGLVFILPSELAEFRMRIFNADGSESEQCGNALRCVAKYYAERIVTTKPSQCTVETGIGIQKVWLEYRNHQVTQIRVDMGEPILQAEQVPVLHQEPIVIRQPIQAGSHTFHFTAVSMGNPHAVIEVEDPYQIPLETWGPLLEKHEWFPRRTNVEFISIQSPHEMTMRVWERGAGETMACGSGACAVVVAGVLTERCDRKVTVHLRGGDLEIDWNEEDRHVYMTGPAEYIFEGNWVSKTNI</sequence>
<evidence type="ECO:0000256" key="8">
    <source>
        <dbReference type="ARBA" id="ARBA00051712"/>
    </source>
</evidence>
<feature type="active site" description="Proton acceptor" evidence="9">
    <location>
        <position position="220"/>
    </location>
</feature>
<dbReference type="PANTHER" id="PTHR31689:SF0">
    <property type="entry name" value="DIAMINOPIMELATE EPIMERASE"/>
    <property type="match status" value="1"/>
</dbReference>
<dbReference type="Proteomes" id="UP000251213">
    <property type="component" value="Unassembled WGS sequence"/>
</dbReference>
<dbReference type="InterPro" id="IPR001653">
    <property type="entry name" value="DAP_epimerase_DapF"/>
</dbReference>
<dbReference type="InterPro" id="IPR018510">
    <property type="entry name" value="DAP_epimerase_AS"/>
</dbReference>
<feature type="site" description="Could be important to modulate the pK values of the two catalytic cysteine residues" evidence="9">
    <location>
        <position position="162"/>
    </location>
</feature>
<reference evidence="11 12" key="1">
    <citation type="submission" date="2018-06" db="EMBL/GenBank/DDBJ databases">
        <title>Thermoflavimicrobium daqus sp. nov., a thermophilic microbe isolated from Moutai-flavour Daqu.</title>
        <authorList>
            <person name="Wang X."/>
            <person name="Zhou H."/>
        </authorList>
    </citation>
    <scope>NUCLEOTIDE SEQUENCE [LARGE SCALE GENOMIC DNA]</scope>
    <source>
        <strain evidence="11 12">FBKL4.011</strain>
    </source>
</reference>
<comment type="catalytic activity">
    <reaction evidence="8 9">
        <text>(2S,6S)-2,6-diaminopimelate = meso-2,6-diaminopimelate</text>
        <dbReference type="Rhea" id="RHEA:15393"/>
        <dbReference type="ChEBI" id="CHEBI:57609"/>
        <dbReference type="ChEBI" id="CHEBI:57791"/>
        <dbReference type="EC" id="5.1.1.7"/>
    </reaction>
</comment>
<keyword evidence="12" id="KW-1185">Reference proteome</keyword>
<evidence type="ECO:0000256" key="1">
    <source>
        <dbReference type="ARBA" id="ARBA00005196"/>
    </source>
</evidence>
<feature type="binding site" evidence="9">
    <location>
        <position position="11"/>
    </location>
    <ligand>
        <name>substrate</name>
    </ligand>
</feature>
<keyword evidence="7 9" id="KW-0413">Isomerase</keyword>
<keyword evidence="6 9" id="KW-0457">Lysine biosynthesis</keyword>
<dbReference type="RefSeq" id="WP_113657788.1">
    <property type="nucleotide sequence ID" value="NZ_KZ845664.1"/>
</dbReference>
<reference evidence="11 12" key="2">
    <citation type="submission" date="2018-06" db="EMBL/GenBank/DDBJ databases">
        <authorList>
            <person name="Zhirakovskaya E."/>
        </authorList>
    </citation>
    <scope>NUCLEOTIDE SEQUENCE [LARGE SCALE GENOMIC DNA]</scope>
    <source>
        <strain evidence="11 12">FBKL4.011</strain>
    </source>
</reference>
<comment type="similarity">
    <text evidence="2 9">Belongs to the diaminopimelate epimerase family.</text>
</comment>
<feature type="binding site" evidence="9">
    <location>
        <position position="193"/>
    </location>
    <ligand>
        <name>substrate</name>
    </ligand>
</feature>
<dbReference type="PROSITE" id="PS01326">
    <property type="entry name" value="DAP_EPIMERASE"/>
    <property type="match status" value="1"/>
</dbReference>
<feature type="binding site" evidence="9">
    <location>
        <position position="160"/>
    </location>
    <ligand>
        <name>substrate</name>
    </ligand>
</feature>
<dbReference type="GO" id="GO:0005829">
    <property type="term" value="C:cytosol"/>
    <property type="evidence" value="ECO:0007669"/>
    <property type="project" value="TreeGrafter"/>
</dbReference>
<dbReference type="PANTHER" id="PTHR31689">
    <property type="entry name" value="DIAMINOPIMELATE EPIMERASE, CHLOROPLASTIC"/>
    <property type="match status" value="1"/>
</dbReference>
<dbReference type="EMBL" id="QJKK01000002">
    <property type="protein sequence ID" value="RAL26103.1"/>
    <property type="molecule type" value="Genomic_DNA"/>
</dbReference>
<feature type="binding site" evidence="9">
    <location>
        <begin position="221"/>
        <end position="222"/>
    </location>
    <ligand>
        <name>substrate</name>
    </ligand>
</feature>
<evidence type="ECO:0000256" key="2">
    <source>
        <dbReference type="ARBA" id="ARBA00010219"/>
    </source>
</evidence>
<feature type="active site" description="Proton donor" evidence="9">
    <location>
        <position position="70"/>
    </location>
</feature>
<feature type="binding site" evidence="9">
    <location>
        <position position="61"/>
    </location>
    <ligand>
        <name>substrate</name>
    </ligand>
</feature>
<dbReference type="Pfam" id="PF01678">
    <property type="entry name" value="DAP_epimerase"/>
    <property type="match status" value="2"/>
</dbReference>
<evidence type="ECO:0000256" key="10">
    <source>
        <dbReference type="PROSITE-ProRule" id="PRU10125"/>
    </source>
</evidence>
<dbReference type="GO" id="GO:0008837">
    <property type="term" value="F:diaminopimelate epimerase activity"/>
    <property type="evidence" value="ECO:0007669"/>
    <property type="project" value="UniProtKB-UniRule"/>
</dbReference>
<dbReference type="EC" id="5.1.1.7" evidence="3 9"/>
<dbReference type="NCBIfam" id="TIGR00652">
    <property type="entry name" value="DapF"/>
    <property type="match status" value="1"/>
</dbReference>
<dbReference type="OrthoDB" id="9805408at2"/>
<proteinExistence type="inferred from homology"/>
<dbReference type="GO" id="GO:0009089">
    <property type="term" value="P:lysine biosynthetic process via diaminopimelate"/>
    <property type="evidence" value="ECO:0007669"/>
    <property type="project" value="UniProtKB-UniRule"/>
</dbReference>
<evidence type="ECO:0000256" key="7">
    <source>
        <dbReference type="ARBA" id="ARBA00023235"/>
    </source>
</evidence>
<protein>
    <recommendedName>
        <fullName evidence="3 9">Diaminopimelate epimerase</fullName>
        <shortName evidence="9">DAP epimerase</shortName>
        <ecNumber evidence="3 9">5.1.1.7</ecNumber>
    </recommendedName>
    <alternativeName>
        <fullName evidence="9">PLP-independent amino acid racemase</fullName>
    </alternativeName>
</protein>